<comment type="catalytic activity">
    <reaction evidence="3">
        <text>2 GTP = 3',3'-c-di-GMP + 2 diphosphate</text>
        <dbReference type="Rhea" id="RHEA:24898"/>
        <dbReference type="ChEBI" id="CHEBI:33019"/>
        <dbReference type="ChEBI" id="CHEBI:37565"/>
        <dbReference type="ChEBI" id="CHEBI:58805"/>
        <dbReference type="EC" id="2.7.7.65"/>
    </reaction>
</comment>
<evidence type="ECO:0000313" key="5">
    <source>
        <dbReference type="EMBL" id="MBK1645607.1"/>
    </source>
</evidence>
<dbReference type="Gene3D" id="3.30.70.270">
    <property type="match status" value="1"/>
</dbReference>
<dbReference type="PANTHER" id="PTHR45138">
    <property type="entry name" value="REGULATORY COMPONENTS OF SENSORY TRANSDUCTION SYSTEM"/>
    <property type="match status" value="1"/>
</dbReference>
<name>A0A9X0WK20_9GAMM</name>
<dbReference type="SMART" id="SM00267">
    <property type="entry name" value="GGDEF"/>
    <property type="match status" value="1"/>
</dbReference>
<dbReference type="NCBIfam" id="TIGR00254">
    <property type="entry name" value="GGDEF"/>
    <property type="match status" value="1"/>
</dbReference>
<dbReference type="Proteomes" id="UP001138802">
    <property type="component" value="Unassembled WGS sequence"/>
</dbReference>
<dbReference type="Pfam" id="PF00990">
    <property type="entry name" value="GGDEF"/>
    <property type="match status" value="1"/>
</dbReference>
<dbReference type="EMBL" id="NRSD01000014">
    <property type="protein sequence ID" value="MBK1645607.1"/>
    <property type="molecule type" value="Genomic_DNA"/>
</dbReference>
<evidence type="ECO:0000256" key="1">
    <source>
        <dbReference type="ARBA" id="ARBA00001946"/>
    </source>
</evidence>
<dbReference type="EC" id="2.7.7.65" evidence="2"/>
<dbReference type="AlphaFoldDB" id="A0A9X0WK20"/>
<dbReference type="CDD" id="cd01949">
    <property type="entry name" value="GGDEF"/>
    <property type="match status" value="1"/>
</dbReference>
<keyword evidence="6" id="KW-1185">Reference proteome</keyword>
<organism evidence="5 6">
    <name type="scientific">Thiocapsa imhoffii</name>
    <dbReference type="NCBI Taxonomy" id="382777"/>
    <lineage>
        <taxon>Bacteria</taxon>
        <taxon>Pseudomonadati</taxon>
        <taxon>Pseudomonadota</taxon>
        <taxon>Gammaproteobacteria</taxon>
        <taxon>Chromatiales</taxon>
        <taxon>Chromatiaceae</taxon>
        <taxon>Thiocapsa</taxon>
    </lineage>
</organism>
<dbReference type="RefSeq" id="WP_200388421.1">
    <property type="nucleotide sequence ID" value="NZ_NRSD01000014.1"/>
</dbReference>
<dbReference type="PROSITE" id="PS50887">
    <property type="entry name" value="GGDEF"/>
    <property type="match status" value="1"/>
</dbReference>
<dbReference type="InterPro" id="IPR000160">
    <property type="entry name" value="GGDEF_dom"/>
</dbReference>
<dbReference type="PANTHER" id="PTHR45138:SF9">
    <property type="entry name" value="DIGUANYLATE CYCLASE DGCM-RELATED"/>
    <property type="match status" value="1"/>
</dbReference>
<evidence type="ECO:0000313" key="6">
    <source>
        <dbReference type="Proteomes" id="UP001138802"/>
    </source>
</evidence>
<sequence>MIDLSERPDLSADLIWALQSYVFDSGRLLVVAVGRDGLIDEANLLFRSRFAGFGSVRGEPLVNFLTMGEGTDWLPEPGLKQRRPTAQVFKAPVGGDIYLFHVYPLGDGVLLIGELVDVAESDVVERMGNLAMEMSRLVRDLRKTNRDLAHANETNQLLARMDPLTGLANRRFFMQRLLSSLKDALTNQATLSVLMVDLDHFKTVNDRYGHAGGDAVLVMVSQLMKELVREVDLPGRLGGEEFALLIWNTDCRVATDVAERLLSRLRSLRPFDDAYRVTASIGVAQAQPGEDADALLIRADAMLYEAKTHGRNQVRTDPLQPSV</sequence>
<comment type="caution">
    <text evidence="5">The sequence shown here is derived from an EMBL/GenBank/DDBJ whole genome shotgun (WGS) entry which is preliminary data.</text>
</comment>
<dbReference type="GO" id="GO:1902201">
    <property type="term" value="P:negative regulation of bacterial-type flagellum-dependent cell motility"/>
    <property type="evidence" value="ECO:0007669"/>
    <property type="project" value="TreeGrafter"/>
</dbReference>
<dbReference type="GO" id="GO:0043709">
    <property type="term" value="P:cell adhesion involved in single-species biofilm formation"/>
    <property type="evidence" value="ECO:0007669"/>
    <property type="project" value="TreeGrafter"/>
</dbReference>
<dbReference type="InterPro" id="IPR050469">
    <property type="entry name" value="Diguanylate_Cyclase"/>
</dbReference>
<comment type="cofactor">
    <cofactor evidence="1">
        <name>Mg(2+)</name>
        <dbReference type="ChEBI" id="CHEBI:18420"/>
    </cofactor>
</comment>
<feature type="domain" description="GGDEF" evidence="4">
    <location>
        <begin position="189"/>
        <end position="319"/>
    </location>
</feature>
<dbReference type="FunFam" id="3.30.70.270:FF:000001">
    <property type="entry name" value="Diguanylate cyclase domain protein"/>
    <property type="match status" value="1"/>
</dbReference>
<evidence type="ECO:0000256" key="2">
    <source>
        <dbReference type="ARBA" id="ARBA00012528"/>
    </source>
</evidence>
<proteinExistence type="predicted"/>
<accession>A0A9X0WK20</accession>
<dbReference type="InterPro" id="IPR043128">
    <property type="entry name" value="Rev_trsase/Diguanyl_cyclase"/>
</dbReference>
<evidence type="ECO:0000256" key="3">
    <source>
        <dbReference type="ARBA" id="ARBA00034247"/>
    </source>
</evidence>
<reference evidence="5 6" key="1">
    <citation type="journal article" date="2020" name="Microorganisms">
        <title>Osmotic Adaptation and Compatible Solute Biosynthesis of Phototrophic Bacteria as Revealed from Genome Analyses.</title>
        <authorList>
            <person name="Imhoff J.F."/>
            <person name="Rahn T."/>
            <person name="Kunzel S."/>
            <person name="Keller A."/>
            <person name="Neulinger S.C."/>
        </authorList>
    </citation>
    <scope>NUCLEOTIDE SEQUENCE [LARGE SCALE GENOMIC DNA]</scope>
    <source>
        <strain evidence="5 6">DSM 21303</strain>
    </source>
</reference>
<protein>
    <recommendedName>
        <fullName evidence="2">diguanylate cyclase</fullName>
        <ecNumber evidence="2">2.7.7.65</ecNumber>
    </recommendedName>
</protein>
<dbReference type="GO" id="GO:0052621">
    <property type="term" value="F:diguanylate cyclase activity"/>
    <property type="evidence" value="ECO:0007669"/>
    <property type="project" value="UniProtKB-EC"/>
</dbReference>
<dbReference type="InterPro" id="IPR029787">
    <property type="entry name" value="Nucleotide_cyclase"/>
</dbReference>
<dbReference type="SUPFAM" id="SSF55073">
    <property type="entry name" value="Nucleotide cyclase"/>
    <property type="match status" value="1"/>
</dbReference>
<evidence type="ECO:0000259" key="4">
    <source>
        <dbReference type="PROSITE" id="PS50887"/>
    </source>
</evidence>
<gene>
    <name evidence="5" type="ORF">CKO25_13320</name>
</gene>
<dbReference type="GO" id="GO:0005886">
    <property type="term" value="C:plasma membrane"/>
    <property type="evidence" value="ECO:0007669"/>
    <property type="project" value="TreeGrafter"/>
</dbReference>